<organism evidence="2 3">
    <name type="scientific">Hypholoma sublateritium (strain FD-334 SS-4)</name>
    <dbReference type="NCBI Taxonomy" id="945553"/>
    <lineage>
        <taxon>Eukaryota</taxon>
        <taxon>Fungi</taxon>
        <taxon>Dikarya</taxon>
        <taxon>Basidiomycota</taxon>
        <taxon>Agaricomycotina</taxon>
        <taxon>Agaricomycetes</taxon>
        <taxon>Agaricomycetidae</taxon>
        <taxon>Agaricales</taxon>
        <taxon>Agaricineae</taxon>
        <taxon>Strophariaceae</taxon>
        <taxon>Hypholoma</taxon>
    </lineage>
</organism>
<feature type="compositionally biased region" description="Polar residues" evidence="1">
    <location>
        <begin position="34"/>
        <end position="47"/>
    </location>
</feature>
<dbReference type="EMBL" id="KN817611">
    <property type="protein sequence ID" value="KJA16977.1"/>
    <property type="molecule type" value="Genomic_DNA"/>
</dbReference>
<name>A0A0D2KQS2_HYPSF</name>
<evidence type="ECO:0000313" key="2">
    <source>
        <dbReference type="EMBL" id="KJA16977.1"/>
    </source>
</evidence>
<protein>
    <submittedName>
        <fullName evidence="2">Uncharacterized protein</fullName>
    </submittedName>
</protein>
<proteinExistence type="predicted"/>
<accession>A0A0D2KQS2</accession>
<evidence type="ECO:0000256" key="1">
    <source>
        <dbReference type="SAM" id="MobiDB-lite"/>
    </source>
</evidence>
<dbReference type="Proteomes" id="UP000054270">
    <property type="component" value="Unassembled WGS sequence"/>
</dbReference>
<feature type="region of interest" description="Disordered" evidence="1">
    <location>
        <begin position="20"/>
        <end position="47"/>
    </location>
</feature>
<feature type="compositionally biased region" description="Low complexity" evidence="1">
    <location>
        <begin position="21"/>
        <end position="33"/>
    </location>
</feature>
<dbReference type="AlphaFoldDB" id="A0A0D2KQS2"/>
<evidence type="ECO:0000313" key="3">
    <source>
        <dbReference type="Proteomes" id="UP000054270"/>
    </source>
</evidence>
<feature type="non-terminal residue" evidence="2">
    <location>
        <position position="150"/>
    </location>
</feature>
<keyword evidence="3" id="KW-1185">Reference proteome</keyword>
<gene>
    <name evidence="2" type="ORF">HYPSUDRAFT_90946</name>
</gene>
<reference evidence="3" key="1">
    <citation type="submission" date="2014-04" db="EMBL/GenBank/DDBJ databases">
        <title>Evolutionary Origins and Diversification of the Mycorrhizal Mutualists.</title>
        <authorList>
            <consortium name="DOE Joint Genome Institute"/>
            <consortium name="Mycorrhizal Genomics Consortium"/>
            <person name="Kohler A."/>
            <person name="Kuo A."/>
            <person name="Nagy L.G."/>
            <person name="Floudas D."/>
            <person name="Copeland A."/>
            <person name="Barry K.W."/>
            <person name="Cichocki N."/>
            <person name="Veneault-Fourrey C."/>
            <person name="LaButti K."/>
            <person name="Lindquist E.A."/>
            <person name="Lipzen A."/>
            <person name="Lundell T."/>
            <person name="Morin E."/>
            <person name="Murat C."/>
            <person name="Riley R."/>
            <person name="Ohm R."/>
            <person name="Sun H."/>
            <person name="Tunlid A."/>
            <person name="Henrissat B."/>
            <person name="Grigoriev I.V."/>
            <person name="Hibbett D.S."/>
            <person name="Martin F."/>
        </authorList>
    </citation>
    <scope>NUCLEOTIDE SEQUENCE [LARGE SCALE GENOMIC DNA]</scope>
    <source>
        <strain evidence="3">FD-334 SS-4</strain>
    </source>
</reference>
<sequence length="150" mass="16689">MSLRSVCAFPPVHAARRLRRPSSSVEPVSPSVRQSMEGSSPHTLTTRGAWTSMGTLCFPEMPRASRCARCAPSHLLSLRGSASCATFSQPDIFRFDVICAWARCWTSWMHDRDSLRPRITLICAARRLRSPSRSFRTASSSARHPIVDVS</sequence>